<dbReference type="InterPro" id="IPR051450">
    <property type="entry name" value="Gfo/Idh/MocA_Oxidoreductases"/>
</dbReference>
<dbReference type="SUPFAM" id="SSF55347">
    <property type="entry name" value="Glyceraldehyde-3-phosphate dehydrogenase-like, C-terminal domain"/>
    <property type="match status" value="1"/>
</dbReference>
<evidence type="ECO:0000259" key="2">
    <source>
        <dbReference type="Pfam" id="PF02894"/>
    </source>
</evidence>
<dbReference type="GO" id="GO:0000166">
    <property type="term" value="F:nucleotide binding"/>
    <property type="evidence" value="ECO:0007669"/>
    <property type="project" value="InterPro"/>
</dbReference>
<evidence type="ECO:0000313" key="3">
    <source>
        <dbReference type="EMBL" id="AQQ70536.1"/>
    </source>
</evidence>
<dbReference type="Gene3D" id="3.30.360.10">
    <property type="entry name" value="Dihydrodipicolinate Reductase, domain 2"/>
    <property type="match status" value="1"/>
</dbReference>
<dbReference type="Proteomes" id="UP000188181">
    <property type="component" value="Chromosome"/>
</dbReference>
<dbReference type="RefSeq" id="WP_146682792.1">
    <property type="nucleotide sequence ID" value="NZ_CP019646.1"/>
</dbReference>
<dbReference type="SUPFAM" id="SSF51735">
    <property type="entry name" value="NAD(P)-binding Rossmann-fold domains"/>
    <property type="match status" value="1"/>
</dbReference>
<sequence>MNNIKIGIIGCGLRIRQVAHGLMKHTNRVEVVALNDISEQSIEQTCEYLDIKPKVYASYEKLVSNPEIDWVLVGSWNSFHLEHVLSAFENNKNVFCEKPLATDLEGCIKIYQAWRTTDKQFMIGFTLRYSPHYMRIKETLDSGLIGSIVSFEFNETLDFNHGGYIMGGWRSLIKNSGTHLLEKCCHDIDIANWLSNSRPARVASFGGLNIFKPCNEHWIEKLGVNTEGKKAFYAWGQPNNPFLNEKDIIDNQVTIMEFENGVRSTFHTNCSSAIPERRIYILGEEGAIRADAITGKIEVRRIGFDEQFKDISTSVKGSHAGGDDFLCKSLSEAVLNLKESPTGMSDALISAATCFGVDKAMDDGVVYDMNPVWQKVDRVLNQAE</sequence>
<dbReference type="EMBL" id="CP019646">
    <property type="protein sequence ID" value="AQQ70536.1"/>
    <property type="molecule type" value="Genomic_DNA"/>
</dbReference>
<proteinExistence type="predicted"/>
<evidence type="ECO:0000313" key="4">
    <source>
        <dbReference type="Proteomes" id="UP000188181"/>
    </source>
</evidence>
<dbReference type="PANTHER" id="PTHR43377">
    <property type="entry name" value="BILIVERDIN REDUCTASE A"/>
    <property type="match status" value="1"/>
</dbReference>
<gene>
    <name evidence="3" type="primary">iolG_2</name>
    <name evidence="3" type="ORF">SMSP2_00888</name>
</gene>
<dbReference type="OrthoDB" id="9815825at2"/>
<dbReference type="KEGG" id="pbas:SMSP2_00888"/>
<keyword evidence="3" id="KW-0560">Oxidoreductase</keyword>
<dbReference type="Pfam" id="PF01408">
    <property type="entry name" value="GFO_IDH_MocA"/>
    <property type="match status" value="1"/>
</dbReference>
<feature type="domain" description="Gfo/Idh/MocA-like oxidoreductase C-terminal" evidence="2">
    <location>
        <begin position="137"/>
        <end position="361"/>
    </location>
</feature>
<dbReference type="PANTHER" id="PTHR43377:SF12">
    <property type="entry name" value="BINDING ROSSMANN FOLD OXIDOREDUCTASE, PUTATIVE (AFU_ORTHOLOGUE AFUA_3G11840)-RELATED"/>
    <property type="match status" value="1"/>
</dbReference>
<protein>
    <submittedName>
        <fullName evidence="3">Inositol 2-dehydrogenase/D-chiro-inositol 3-dehydrogenase</fullName>
        <ecNumber evidence="3">1.1.1.18</ecNumber>
    </submittedName>
</protein>
<dbReference type="Gene3D" id="3.40.50.720">
    <property type="entry name" value="NAD(P)-binding Rossmann-like Domain"/>
    <property type="match status" value="1"/>
</dbReference>
<name>A0A1Q2MCV6_9BACT</name>
<keyword evidence="4" id="KW-1185">Reference proteome</keyword>
<organism evidence="3 4">
    <name type="scientific">Limihaloglobus sulfuriphilus</name>
    <dbReference type="NCBI Taxonomy" id="1851148"/>
    <lineage>
        <taxon>Bacteria</taxon>
        <taxon>Pseudomonadati</taxon>
        <taxon>Planctomycetota</taxon>
        <taxon>Phycisphaerae</taxon>
        <taxon>Sedimentisphaerales</taxon>
        <taxon>Sedimentisphaeraceae</taxon>
        <taxon>Limihaloglobus</taxon>
    </lineage>
</organism>
<dbReference type="AlphaFoldDB" id="A0A1Q2MCV6"/>
<dbReference type="InterPro" id="IPR004104">
    <property type="entry name" value="Gfo/Idh/MocA-like_OxRdtase_C"/>
</dbReference>
<feature type="domain" description="Gfo/Idh/MocA-like oxidoreductase N-terminal" evidence="1">
    <location>
        <begin position="4"/>
        <end position="125"/>
    </location>
</feature>
<accession>A0A1Q2MCV6</accession>
<dbReference type="InterPro" id="IPR036291">
    <property type="entry name" value="NAD(P)-bd_dom_sf"/>
</dbReference>
<evidence type="ECO:0000259" key="1">
    <source>
        <dbReference type="Pfam" id="PF01408"/>
    </source>
</evidence>
<dbReference type="STRING" id="1851148.SMSP2_00888"/>
<reference evidence="4" key="1">
    <citation type="submission" date="2017-02" db="EMBL/GenBank/DDBJ databases">
        <title>Comparative genomics and description of representatives of a novel lineage of planctomycetes thriving in anoxic sediments.</title>
        <authorList>
            <person name="Spring S."/>
            <person name="Bunk B."/>
            <person name="Sproer C."/>
        </authorList>
    </citation>
    <scope>NUCLEOTIDE SEQUENCE [LARGE SCALE GENOMIC DNA]</scope>
    <source>
        <strain evidence="4">SM-Chi-D1</strain>
    </source>
</reference>
<dbReference type="InterPro" id="IPR000683">
    <property type="entry name" value="Gfo/Idh/MocA-like_OxRdtase_N"/>
</dbReference>
<dbReference type="Pfam" id="PF02894">
    <property type="entry name" value="GFO_IDH_MocA_C"/>
    <property type="match status" value="1"/>
</dbReference>
<dbReference type="EC" id="1.1.1.18" evidence="3"/>
<dbReference type="GO" id="GO:0050112">
    <property type="term" value="F:inositol 2-dehydrogenase (NAD+) activity"/>
    <property type="evidence" value="ECO:0007669"/>
    <property type="project" value="UniProtKB-EC"/>
</dbReference>